<feature type="domain" description="DUF6593" evidence="2">
    <location>
        <begin position="91"/>
        <end position="246"/>
    </location>
</feature>
<dbReference type="OrthoDB" id="3002966at2759"/>
<dbReference type="EMBL" id="JAACJP010000018">
    <property type="protein sequence ID" value="KAF5378825.1"/>
    <property type="molecule type" value="Genomic_DNA"/>
</dbReference>
<evidence type="ECO:0000313" key="3">
    <source>
        <dbReference type="EMBL" id="KAF5378825.1"/>
    </source>
</evidence>
<sequence>MIIDPHLPQTGPDAPVPTTAEALPDYTSALQSANPPRYSTLGASPPSQPVTYTFTPWTPSNPSSSSSSFPSEGYLLLIPRPFTHNLRQQPEPLYRISACINLNPFLPISYITQVHRPGPWDAETPGELVGKFELSLNQKRAILTFGDTTTRLSNVLSSVNGSSRHWTWTFNSINLRWDCRTNIDDGSPMCICYSHPTDHQLASFVPPSPEASPPLPPAVLTVFPRGHADDLFDHIVASALIVERKMTAAM</sequence>
<evidence type="ECO:0000256" key="1">
    <source>
        <dbReference type="SAM" id="MobiDB-lite"/>
    </source>
</evidence>
<accession>A0A8H5H9A0</accession>
<dbReference type="Pfam" id="PF20236">
    <property type="entry name" value="DUF6593"/>
    <property type="match status" value="1"/>
</dbReference>
<feature type="region of interest" description="Disordered" evidence="1">
    <location>
        <begin position="1"/>
        <end position="20"/>
    </location>
</feature>
<evidence type="ECO:0000313" key="4">
    <source>
        <dbReference type="Proteomes" id="UP000565441"/>
    </source>
</evidence>
<dbReference type="Proteomes" id="UP000565441">
    <property type="component" value="Unassembled WGS sequence"/>
</dbReference>
<evidence type="ECO:0000259" key="2">
    <source>
        <dbReference type="Pfam" id="PF20236"/>
    </source>
</evidence>
<dbReference type="InterPro" id="IPR046528">
    <property type="entry name" value="DUF6593"/>
</dbReference>
<gene>
    <name evidence="3" type="ORF">D9615_006841</name>
</gene>
<organism evidence="3 4">
    <name type="scientific">Tricholomella constricta</name>
    <dbReference type="NCBI Taxonomy" id="117010"/>
    <lineage>
        <taxon>Eukaryota</taxon>
        <taxon>Fungi</taxon>
        <taxon>Dikarya</taxon>
        <taxon>Basidiomycota</taxon>
        <taxon>Agaricomycotina</taxon>
        <taxon>Agaricomycetes</taxon>
        <taxon>Agaricomycetidae</taxon>
        <taxon>Agaricales</taxon>
        <taxon>Tricholomatineae</taxon>
        <taxon>Lyophyllaceae</taxon>
        <taxon>Tricholomella</taxon>
    </lineage>
</organism>
<dbReference type="AlphaFoldDB" id="A0A8H5H9A0"/>
<protein>
    <recommendedName>
        <fullName evidence="2">DUF6593 domain-containing protein</fullName>
    </recommendedName>
</protein>
<name>A0A8H5H9A0_9AGAR</name>
<reference evidence="3 4" key="1">
    <citation type="journal article" date="2020" name="ISME J.">
        <title>Uncovering the hidden diversity of litter-decomposition mechanisms in mushroom-forming fungi.</title>
        <authorList>
            <person name="Floudas D."/>
            <person name="Bentzer J."/>
            <person name="Ahren D."/>
            <person name="Johansson T."/>
            <person name="Persson P."/>
            <person name="Tunlid A."/>
        </authorList>
    </citation>
    <scope>NUCLEOTIDE SEQUENCE [LARGE SCALE GENOMIC DNA]</scope>
    <source>
        <strain evidence="3 4">CBS 661.87</strain>
    </source>
</reference>
<proteinExistence type="predicted"/>
<keyword evidence="4" id="KW-1185">Reference proteome</keyword>
<comment type="caution">
    <text evidence="3">The sequence shown here is derived from an EMBL/GenBank/DDBJ whole genome shotgun (WGS) entry which is preliminary data.</text>
</comment>